<dbReference type="PANTHER" id="PTHR12790">
    <property type="entry name" value="TRANSCRIPTION INITIATION FACTOR IA RRN3"/>
    <property type="match status" value="1"/>
</dbReference>
<dbReference type="GO" id="GO:0006361">
    <property type="term" value="P:transcription initiation at RNA polymerase I promoter"/>
    <property type="evidence" value="ECO:0007669"/>
    <property type="project" value="InterPro"/>
</dbReference>
<dbReference type="EMBL" id="LN871599">
    <property type="protein sequence ID" value="CCF75721.1"/>
    <property type="molecule type" value="Genomic_DNA"/>
</dbReference>
<accession>I7ISL5</accession>
<dbReference type="PANTHER" id="PTHR12790:SF0">
    <property type="entry name" value="RNA POLYMERASE I-SPECIFIC TRANSCRIPTION INITIATION FACTOR RRN3-RELATED"/>
    <property type="match status" value="1"/>
</dbReference>
<organism evidence="2 3">
    <name type="scientific">Babesia microti (strain RI)</name>
    <dbReference type="NCBI Taxonomy" id="1133968"/>
    <lineage>
        <taxon>Eukaryota</taxon>
        <taxon>Sar</taxon>
        <taxon>Alveolata</taxon>
        <taxon>Apicomplexa</taxon>
        <taxon>Aconoidasida</taxon>
        <taxon>Piroplasmida</taxon>
        <taxon>Babesiidae</taxon>
        <taxon>Babesia</taxon>
    </lineage>
</organism>
<dbReference type="GO" id="GO:0005634">
    <property type="term" value="C:nucleus"/>
    <property type="evidence" value="ECO:0007669"/>
    <property type="project" value="TreeGrafter"/>
</dbReference>
<dbReference type="Pfam" id="PF11523">
    <property type="entry name" value="DUF3223"/>
    <property type="match status" value="1"/>
</dbReference>
<dbReference type="KEGG" id="bmic:BmR1_04g07665"/>
<comment type="similarity">
    <text evidence="1">Belongs to the RRN3 family.</text>
</comment>
<protein>
    <submittedName>
        <fullName evidence="2">Uncharacterized protein</fullName>
    </submittedName>
</protein>
<evidence type="ECO:0000313" key="2">
    <source>
        <dbReference type="EMBL" id="CCF75721.1"/>
    </source>
</evidence>
<proteinExistence type="inferred from homology"/>
<dbReference type="VEuPathDB" id="PiroplasmaDB:BmR1_04g07665"/>
<dbReference type="GO" id="GO:0001181">
    <property type="term" value="F:RNA polymerase I general transcription initiation factor activity"/>
    <property type="evidence" value="ECO:0007669"/>
    <property type="project" value="InterPro"/>
</dbReference>
<evidence type="ECO:0000313" key="3">
    <source>
        <dbReference type="Proteomes" id="UP000002899"/>
    </source>
</evidence>
<dbReference type="GO" id="GO:0001042">
    <property type="term" value="F:RNA polymerase I core binding"/>
    <property type="evidence" value="ECO:0007669"/>
    <property type="project" value="TreeGrafter"/>
</dbReference>
<keyword evidence="3" id="KW-1185">Reference proteome</keyword>
<dbReference type="Pfam" id="PF05327">
    <property type="entry name" value="RRN3"/>
    <property type="match status" value="2"/>
</dbReference>
<reference evidence="2 3" key="2">
    <citation type="journal article" date="2013" name="PLoS ONE">
        <title>Whole genome mapping and re-organization of the nuclear and mitochondrial genomes of Babesia microti isolates.</title>
        <authorList>
            <person name="Cornillot E."/>
            <person name="Dassouli A."/>
            <person name="Garg A."/>
            <person name="Pachikara N."/>
            <person name="Randazzo S."/>
            <person name="Depoix D."/>
            <person name="Carcy B."/>
            <person name="Delbecq S."/>
            <person name="Frutos R."/>
            <person name="Silva J.C."/>
            <person name="Sutton R."/>
            <person name="Krause P.J."/>
            <person name="Mamoun C.B."/>
        </authorList>
    </citation>
    <scope>NUCLEOTIDE SEQUENCE [LARGE SCALE GENOMIC DNA]</scope>
    <source>
        <strain evidence="2 3">RI</strain>
    </source>
</reference>
<dbReference type="AlphaFoldDB" id="I7ISL5"/>
<dbReference type="RefSeq" id="XP_012650129.1">
    <property type="nucleotide sequence ID" value="XM_012794675.1"/>
</dbReference>
<sequence length="620" mass="71185">MQRGDSSIYCSTNSEVINICTKLLHLKSDNKTEYSRLIELAILQFKWNVASSSEISSFSALLIDIITNNTISLHYVVKFLVKSAKPKIGEFSDIFILNTRFENMQQYSSYISNLLNKYPNKTSITGNEFHIVSELAKNHPSLRYTFNKIIGIYSNTTNTSLKSFIVALDDGTSIDLNYAQCLSNITLSSDIWRSKLCDIIVDIYRTFPNSHDIILNSLDENFPHHSFPLESHVSYLKIFISLSHLLNDSRLKLYRIVISELIRMDSETQNLQISPTDKGVPLKLDVLMTLLLQDLDFILKDPDFDSNAFVSEIFQILKHNIHTLSTSQSVQFIFIYISSLKPYYTEILLQNLFSILYDEAQLLDCRIAATGYIASLICRQQLLCDTFIIFTFEYLLKFLGKWSKRAKDNKHIPSNLIKSVFEACIRIIYFHADPVLTNIRKYEILRLFSSIIYGSLGTLLNCNIDLLEKAKLSIMRINGPNKMLRLLKYLGDRTEKGSNLQLLHLPFDSCNLVYTKYYLMLNSDPDLANTLSGKYISDFHIYQDLVVGNIEYDWESRSSDVPKKRFSKYGSSISKDVDGLGDFQLLRAGLTTSIFKPQSKSQLDYLLLSDAYKYSKTLYN</sequence>
<dbReference type="GeneID" id="24426173"/>
<dbReference type="InterPro" id="IPR007991">
    <property type="entry name" value="RNA_pol_I_trans_ini_fac_RRN3"/>
</dbReference>
<gene>
    <name evidence="2" type="ORF">BmR1_04g07665</name>
</gene>
<name>I7ISL5_BABMR</name>
<dbReference type="Proteomes" id="UP000002899">
    <property type="component" value="Chromosome IV"/>
</dbReference>
<evidence type="ECO:0000256" key="1">
    <source>
        <dbReference type="ARBA" id="ARBA00010098"/>
    </source>
</evidence>
<reference evidence="2 3" key="3">
    <citation type="journal article" date="2016" name="Sci. Rep.">
        <title>Genome-wide diversity and gene expression profiling of Babesia microti isolates identify polymorphic genes that mediate host-pathogen interactions.</title>
        <authorList>
            <person name="Silva J.C."/>
            <person name="Cornillot E."/>
            <person name="McCracken C."/>
            <person name="Usmani-Brown S."/>
            <person name="Dwivedi A."/>
            <person name="Ifeonu O.O."/>
            <person name="Crabtree J."/>
            <person name="Gotia H.T."/>
            <person name="Virji A.Z."/>
            <person name="Reynes C."/>
            <person name="Colinge J."/>
            <person name="Kumar V."/>
            <person name="Lawres L."/>
            <person name="Pazzi J.E."/>
            <person name="Pablo J.V."/>
            <person name="Hung C."/>
            <person name="Brancato J."/>
            <person name="Kumari P."/>
            <person name="Orvis J."/>
            <person name="Tretina K."/>
            <person name="Chibucos M."/>
            <person name="Ott S."/>
            <person name="Sadzewicz L."/>
            <person name="Sengamalay N."/>
            <person name="Shetty A.C."/>
            <person name="Su Q."/>
            <person name="Tallon L."/>
            <person name="Fraser C.M."/>
            <person name="Frutos R."/>
            <person name="Molina D.M."/>
            <person name="Krause P.J."/>
            <person name="Ben Mamoun C."/>
        </authorList>
    </citation>
    <scope>NUCLEOTIDE SEQUENCE [LARGE SCALE GENOMIC DNA]</scope>
    <source>
        <strain evidence="2 3">RI</strain>
    </source>
</reference>
<reference evidence="2 3" key="1">
    <citation type="journal article" date="2012" name="Nucleic Acids Res.">
        <title>Sequencing of the smallest Apicomplexan genome from the human pathogen Babesia microti.</title>
        <authorList>
            <person name="Cornillot E."/>
            <person name="Hadj-Kaddour K."/>
            <person name="Dassouli A."/>
            <person name="Noel B."/>
            <person name="Ranwez V."/>
            <person name="Vacherie B."/>
            <person name="Augagneur Y."/>
            <person name="Bres V."/>
            <person name="Duclos A."/>
            <person name="Randazzo S."/>
            <person name="Carcy B."/>
            <person name="Debierre-Grockiego F."/>
            <person name="Delbecq S."/>
            <person name="Moubri-Menage K."/>
            <person name="Shams-Eldin H."/>
            <person name="Usmani-Brown S."/>
            <person name="Bringaud F."/>
            <person name="Wincker P."/>
            <person name="Vivares C.P."/>
            <person name="Schwarz R.T."/>
            <person name="Schetters T.P."/>
            <person name="Krause P.J."/>
            <person name="Gorenflot A."/>
            <person name="Berry V."/>
            <person name="Barbe V."/>
            <person name="Ben Mamoun C."/>
        </authorList>
    </citation>
    <scope>NUCLEOTIDE SEQUENCE [LARGE SCALE GENOMIC DNA]</scope>
    <source>
        <strain evidence="2 3">RI</strain>
    </source>
</reference>
<dbReference type="Gene3D" id="3.10.450.40">
    <property type="match status" value="1"/>
</dbReference>